<reference evidence="8 9" key="1">
    <citation type="submission" date="2024-09" db="EMBL/GenBank/DDBJ databases">
        <authorList>
            <person name="Sun Q."/>
            <person name="Mori K."/>
        </authorList>
    </citation>
    <scope>NUCLEOTIDE SEQUENCE [LARGE SCALE GENOMIC DNA]</scope>
    <source>
        <strain evidence="8 9">KCTC 23315</strain>
    </source>
</reference>
<keyword evidence="7" id="KW-0472">Membrane</keyword>
<dbReference type="EMBL" id="JBHLXP010000001">
    <property type="protein sequence ID" value="MFC0047786.1"/>
    <property type="molecule type" value="Genomic_DNA"/>
</dbReference>
<dbReference type="Gene3D" id="1.10.530.40">
    <property type="match status" value="1"/>
</dbReference>
<keyword evidence="4 6" id="KW-0378">Hydrolase</keyword>
<dbReference type="Proteomes" id="UP001589813">
    <property type="component" value="Unassembled WGS sequence"/>
</dbReference>
<sequence>MSTQTKLASRGIIGAVALSAAVLIMPWEGKENEVYLDPANILTSCYGHTGPELKLGMKFTDEQCLDQLAADLSKHNRQMLAVVQVPLSEGEHAAYLSFVYNAGSGRWQKSTMLQLLNQGKRKEACHQLMRWVYIKGQQSNGLTNRRRAEAKLCMRDL</sequence>
<dbReference type="InterPro" id="IPR023346">
    <property type="entry name" value="Lysozyme-like_dom_sf"/>
</dbReference>
<name>A0ABV6BA76_9GAMM</name>
<evidence type="ECO:0000313" key="8">
    <source>
        <dbReference type="EMBL" id="MFC0047786.1"/>
    </source>
</evidence>
<comment type="caution">
    <text evidence="8">The sequence shown here is derived from an EMBL/GenBank/DDBJ whole genome shotgun (WGS) entry which is preliminary data.</text>
</comment>
<dbReference type="PANTHER" id="PTHR38107:SF3">
    <property type="entry name" value="LYSOZYME RRRD-RELATED"/>
    <property type="match status" value="1"/>
</dbReference>
<proteinExistence type="inferred from homology"/>
<dbReference type="InterPro" id="IPR002196">
    <property type="entry name" value="Glyco_hydro_24"/>
</dbReference>
<keyword evidence="7" id="KW-1133">Transmembrane helix</keyword>
<comment type="catalytic activity">
    <reaction evidence="1 6">
        <text>Hydrolysis of (1-&gt;4)-beta-linkages between N-acetylmuramic acid and N-acetyl-D-glucosamine residues in a peptidoglycan and between N-acetyl-D-glucosamine residues in chitodextrins.</text>
        <dbReference type="EC" id="3.2.1.17"/>
    </reaction>
</comment>
<evidence type="ECO:0000313" key="9">
    <source>
        <dbReference type="Proteomes" id="UP001589813"/>
    </source>
</evidence>
<evidence type="ECO:0000256" key="7">
    <source>
        <dbReference type="SAM" id="Phobius"/>
    </source>
</evidence>
<keyword evidence="3 6" id="KW-0081">Bacteriolytic enzyme</keyword>
<keyword evidence="2 6" id="KW-0929">Antimicrobial</keyword>
<evidence type="ECO:0000256" key="4">
    <source>
        <dbReference type="ARBA" id="ARBA00022801"/>
    </source>
</evidence>
<evidence type="ECO:0000256" key="2">
    <source>
        <dbReference type="ARBA" id="ARBA00022529"/>
    </source>
</evidence>
<accession>A0ABV6BA76</accession>
<keyword evidence="5 6" id="KW-0326">Glycosidase</keyword>
<gene>
    <name evidence="8" type="ORF">ACFFJP_05760</name>
</gene>
<evidence type="ECO:0000256" key="3">
    <source>
        <dbReference type="ARBA" id="ARBA00022638"/>
    </source>
</evidence>
<feature type="transmembrane region" description="Helical" evidence="7">
    <location>
        <begin position="7"/>
        <end position="27"/>
    </location>
</feature>
<comment type="similarity">
    <text evidence="6">Belongs to the glycosyl hydrolase 24 family.</text>
</comment>
<dbReference type="SUPFAM" id="SSF53955">
    <property type="entry name" value="Lysozyme-like"/>
    <property type="match status" value="1"/>
</dbReference>
<evidence type="ECO:0000256" key="5">
    <source>
        <dbReference type="ARBA" id="ARBA00023295"/>
    </source>
</evidence>
<dbReference type="InterPro" id="IPR051018">
    <property type="entry name" value="Bacteriophage_GH24"/>
</dbReference>
<dbReference type="EC" id="3.2.1.17" evidence="6"/>
<dbReference type="Pfam" id="PF00959">
    <property type="entry name" value="Phage_lysozyme"/>
    <property type="match status" value="1"/>
</dbReference>
<evidence type="ECO:0000256" key="1">
    <source>
        <dbReference type="ARBA" id="ARBA00000632"/>
    </source>
</evidence>
<dbReference type="InterPro" id="IPR023347">
    <property type="entry name" value="Lysozyme_dom_sf"/>
</dbReference>
<dbReference type="RefSeq" id="WP_377241363.1">
    <property type="nucleotide sequence ID" value="NZ_JBHLXP010000001.1"/>
</dbReference>
<dbReference type="HAMAP" id="MF_04110">
    <property type="entry name" value="ENDOLYSIN_T4"/>
    <property type="match status" value="1"/>
</dbReference>
<dbReference type="InterPro" id="IPR034690">
    <property type="entry name" value="Endolysin_T4_type"/>
</dbReference>
<dbReference type="PANTHER" id="PTHR38107">
    <property type="match status" value="1"/>
</dbReference>
<keyword evidence="7" id="KW-0812">Transmembrane</keyword>
<organism evidence="8 9">
    <name type="scientific">Rheinheimera tilapiae</name>
    <dbReference type="NCBI Taxonomy" id="875043"/>
    <lineage>
        <taxon>Bacteria</taxon>
        <taxon>Pseudomonadati</taxon>
        <taxon>Pseudomonadota</taxon>
        <taxon>Gammaproteobacteria</taxon>
        <taxon>Chromatiales</taxon>
        <taxon>Chromatiaceae</taxon>
        <taxon>Rheinheimera</taxon>
    </lineage>
</organism>
<evidence type="ECO:0000256" key="6">
    <source>
        <dbReference type="RuleBase" id="RU003788"/>
    </source>
</evidence>
<keyword evidence="9" id="KW-1185">Reference proteome</keyword>
<protein>
    <recommendedName>
        <fullName evidence="6">Lysozyme</fullName>
        <ecNumber evidence="6">3.2.1.17</ecNumber>
    </recommendedName>
</protein>
<dbReference type="CDD" id="cd16900">
    <property type="entry name" value="endolysin_R21-like"/>
    <property type="match status" value="1"/>
</dbReference>